<evidence type="ECO:0000256" key="6">
    <source>
        <dbReference type="ARBA" id="ARBA00023012"/>
    </source>
</evidence>
<dbReference type="AlphaFoldDB" id="A0A926Z7S0"/>
<dbReference type="InterPro" id="IPR003594">
    <property type="entry name" value="HATPase_dom"/>
</dbReference>
<dbReference type="InterPro" id="IPR013655">
    <property type="entry name" value="PAS_fold_3"/>
</dbReference>
<evidence type="ECO:0000256" key="1">
    <source>
        <dbReference type="ARBA" id="ARBA00000085"/>
    </source>
</evidence>
<keyword evidence="6" id="KW-0902">Two-component regulatory system</keyword>
<feature type="domain" description="Phytochrome chromophore attachment site" evidence="8">
    <location>
        <begin position="178"/>
        <end position="332"/>
    </location>
</feature>
<dbReference type="Gene3D" id="1.10.287.130">
    <property type="match status" value="1"/>
</dbReference>
<dbReference type="SMART" id="SM00091">
    <property type="entry name" value="PAS"/>
    <property type="match status" value="1"/>
</dbReference>
<dbReference type="RefSeq" id="WP_190352499.1">
    <property type="nucleotide sequence ID" value="NZ_JACJPY010000080.1"/>
</dbReference>
<dbReference type="SMART" id="SM00086">
    <property type="entry name" value="PAC"/>
    <property type="match status" value="1"/>
</dbReference>
<sequence length="657" mass="73931">MTNADLFSVTSDLSTLCQDRLFRSIMASVADLIAVVDAKGYRIYNSPSYQKVLGYTPEELQGTWAYDKIHPEDQEKVLRAAEETLLTGVGKVLEYRMQHRDGSWRILESSGNVMRDANGRVQSIVIVAHDISDRKLAQWERRRAERELERSRQSYKQLVRREEMLNRRLASQIRDSLDLNTILATAVNEVQDLLQIDLCSFFWHLSDPEFNSEFNPEFNPISGGDAPQFKLAHFATSKTLMAHTRSYPLSQLKHLGDRLLKQEIVQVSSIYTDADLDDDSRDLLASLGFTSQLLVPIKTRSQKLGVIVAAHCQGSRPWTADEVELLQAVANQLAIAVDQAEIFDSVHANAAQVYAQKQQLETALADLQKTQSQLIQTEKMSSLGQLVAGVAHEINNPVNFIYGNLNHTSRSVQYLLQAIALYQAHYPEPIANITDFLHEIDFDFLQQDLPKMLESMKIGTERIRQIVLSLRNFSRTDQEGSKPFDVHEGLDSTLLILQNRFKAYGDRPSISLNKQYGKIPVIPAYAGQINQVFMNIISNAIDAIDEQPTMGSPDAPQESEIKGEIKGEIKIITELIPSTNENSSPMVLIRITDNGQGIPEEIRHKLFDPFFTTKPVGKGTGLGLSISYQIVVEKHHGKLECHSQLGQGTEFRIYLPT</sequence>
<accession>A0A926Z7S0</accession>
<evidence type="ECO:0000256" key="7">
    <source>
        <dbReference type="SAM" id="Coils"/>
    </source>
</evidence>
<comment type="caution">
    <text evidence="12">The sequence shown here is derived from an EMBL/GenBank/DDBJ whole genome shotgun (WGS) entry which is preliminary data.</text>
</comment>
<dbReference type="SUPFAM" id="SSF47384">
    <property type="entry name" value="Homodimeric domain of signal transducing histidine kinase"/>
    <property type="match status" value="1"/>
</dbReference>
<comment type="similarity">
    <text evidence="2">In the N-terminal section; belongs to the phytochrome family.</text>
</comment>
<dbReference type="InterPro" id="IPR036097">
    <property type="entry name" value="HisK_dim/P_sf"/>
</dbReference>
<dbReference type="SMART" id="SM00387">
    <property type="entry name" value="HATPase_c"/>
    <property type="match status" value="1"/>
</dbReference>
<dbReference type="Gene3D" id="3.30.450.20">
    <property type="entry name" value="PAS domain"/>
    <property type="match status" value="1"/>
</dbReference>
<feature type="coiled-coil region" evidence="7">
    <location>
        <begin position="134"/>
        <end position="168"/>
    </location>
</feature>
<evidence type="ECO:0000259" key="11">
    <source>
        <dbReference type="PROSITE" id="PS50113"/>
    </source>
</evidence>
<dbReference type="Proteomes" id="UP000631421">
    <property type="component" value="Unassembled WGS sequence"/>
</dbReference>
<evidence type="ECO:0000256" key="3">
    <source>
        <dbReference type="ARBA" id="ARBA00012438"/>
    </source>
</evidence>
<dbReference type="CDD" id="cd00130">
    <property type="entry name" value="PAS"/>
    <property type="match status" value="1"/>
</dbReference>
<feature type="domain" description="PAC" evidence="11">
    <location>
        <begin position="91"/>
        <end position="143"/>
    </location>
</feature>
<dbReference type="InterPro" id="IPR016132">
    <property type="entry name" value="Phyto_chromo_attachment"/>
</dbReference>
<comment type="catalytic activity">
    <reaction evidence="1">
        <text>ATP + protein L-histidine = ADP + protein N-phospho-L-histidine.</text>
        <dbReference type="EC" id="2.7.13.3"/>
    </reaction>
</comment>
<dbReference type="InterPro" id="IPR001610">
    <property type="entry name" value="PAC"/>
</dbReference>
<dbReference type="PROSITE" id="PS50112">
    <property type="entry name" value="PAS"/>
    <property type="match status" value="1"/>
</dbReference>
<proteinExistence type="inferred from homology"/>
<dbReference type="NCBIfam" id="TIGR00229">
    <property type="entry name" value="sensory_box"/>
    <property type="match status" value="1"/>
</dbReference>
<evidence type="ECO:0000313" key="13">
    <source>
        <dbReference type="Proteomes" id="UP000631421"/>
    </source>
</evidence>
<name>A0A926Z7S0_9CYAN</name>
<dbReference type="InterPro" id="IPR005467">
    <property type="entry name" value="His_kinase_dom"/>
</dbReference>
<dbReference type="InterPro" id="IPR035965">
    <property type="entry name" value="PAS-like_dom_sf"/>
</dbReference>
<dbReference type="InterPro" id="IPR000700">
    <property type="entry name" value="PAS-assoc_C"/>
</dbReference>
<dbReference type="EMBL" id="JACJPY010000080">
    <property type="protein sequence ID" value="MBD2152090.1"/>
    <property type="molecule type" value="Genomic_DNA"/>
</dbReference>
<protein>
    <recommendedName>
        <fullName evidence="3">histidine kinase</fullName>
        <ecNumber evidence="3">2.7.13.3</ecNumber>
    </recommendedName>
</protein>
<gene>
    <name evidence="12" type="ORF">H6F44_18465</name>
</gene>
<dbReference type="PROSITE" id="PS50113">
    <property type="entry name" value="PAC"/>
    <property type="match status" value="1"/>
</dbReference>
<organism evidence="12 13">
    <name type="scientific">Pseudanabaena cinerea FACHB-1277</name>
    <dbReference type="NCBI Taxonomy" id="2949581"/>
    <lineage>
        <taxon>Bacteria</taxon>
        <taxon>Bacillati</taxon>
        <taxon>Cyanobacteriota</taxon>
        <taxon>Cyanophyceae</taxon>
        <taxon>Pseudanabaenales</taxon>
        <taxon>Pseudanabaenaceae</taxon>
        <taxon>Pseudanabaena</taxon>
        <taxon>Pseudanabaena cinerea</taxon>
    </lineage>
</organism>
<feature type="coiled-coil region" evidence="7">
    <location>
        <begin position="350"/>
        <end position="380"/>
    </location>
</feature>
<evidence type="ECO:0000256" key="2">
    <source>
        <dbReference type="ARBA" id="ARBA00006402"/>
    </source>
</evidence>
<dbReference type="PRINTS" id="PR00344">
    <property type="entry name" value="BCTRLSENSOR"/>
</dbReference>
<dbReference type="CDD" id="cd00082">
    <property type="entry name" value="HisKA"/>
    <property type="match status" value="1"/>
</dbReference>
<evidence type="ECO:0000256" key="5">
    <source>
        <dbReference type="ARBA" id="ARBA00022777"/>
    </source>
</evidence>
<dbReference type="InterPro" id="IPR004358">
    <property type="entry name" value="Sig_transdc_His_kin-like_C"/>
</dbReference>
<dbReference type="InterPro" id="IPR029016">
    <property type="entry name" value="GAF-like_dom_sf"/>
</dbReference>
<dbReference type="SUPFAM" id="SSF55785">
    <property type="entry name" value="PYP-like sensor domain (PAS domain)"/>
    <property type="match status" value="1"/>
</dbReference>
<dbReference type="EC" id="2.7.13.3" evidence="3"/>
<reference evidence="12" key="1">
    <citation type="journal article" date="2015" name="ISME J.">
        <title>Draft Genome Sequence of Streptomyces incarnatus NRRL8089, which Produces the Nucleoside Antibiotic Sinefungin.</title>
        <authorList>
            <person name="Oshima K."/>
            <person name="Hattori M."/>
            <person name="Shimizu H."/>
            <person name="Fukuda K."/>
            <person name="Nemoto M."/>
            <person name="Inagaki K."/>
            <person name="Tamura T."/>
        </authorList>
    </citation>
    <scope>NUCLEOTIDE SEQUENCE</scope>
    <source>
        <strain evidence="12">FACHB-1277</strain>
    </source>
</reference>
<dbReference type="PROSITE" id="PS50046">
    <property type="entry name" value="PHYTOCHROME_2"/>
    <property type="match status" value="1"/>
</dbReference>
<dbReference type="PANTHER" id="PTHR43065">
    <property type="entry name" value="SENSOR HISTIDINE KINASE"/>
    <property type="match status" value="1"/>
</dbReference>
<keyword evidence="7" id="KW-0175">Coiled coil</keyword>
<evidence type="ECO:0000256" key="4">
    <source>
        <dbReference type="ARBA" id="ARBA00022553"/>
    </source>
</evidence>
<dbReference type="Pfam" id="PF01590">
    <property type="entry name" value="GAF"/>
    <property type="match status" value="1"/>
</dbReference>
<dbReference type="GO" id="GO:0000155">
    <property type="term" value="F:phosphorelay sensor kinase activity"/>
    <property type="evidence" value="ECO:0007669"/>
    <property type="project" value="InterPro"/>
</dbReference>
<dbReference type="SUPFAM" id="SSF55874">
    <property type="entry name" value="ATPase domain of HSP90 chaperone/DNA topoisomerase II/histidine kinase"/>
    <property type="match status" value="1"/>
</dbReference>
<keyword evidence="4" id="KW-0597">Phosphoprotein</keyword>
<dbReference type="SUPFAM" id="SSF55781">
    <property type="entry name" value="GAF domain-like"/>
    <property type="match status" value="1"/>
</dbReference>
<dbReference type="Gene3D" id="3.30.565.10">
    <property type="entry name" value="Histidine kinase-like ATPase, C-terminal domain"/>
    <property type="match status" value="1"/>
</dbReference>
<keyword evidence="13" id="KW-1185">Reference proteome</keyword>
<keyword evidence="5" id="KW-0418">Kinase</keyword>
<feature type="domain" description="Histidine kinase" evidence="9">
    <location>
        <begin position="389"/>
        <end position="657"/>
    </location>
</feature>
<feature type="domain" description="PAS" evidence="10">
    <location>
        <begin position="18"/>
        <end position="88"/>
    </location>
</feature>
<dbReference type="Pfam" id="PF02518">
    <property type="entry name" value="HATPase_c"/>
    <property type="match status" value="1"/>
</dbReference>
<evidence type="ECO:0000259" key="9">
    <source>
        <dbReference type="PROSITE" id="PS50109"/>
    </source>
</evidence>
<evidence type="ECO:0000259" key="10">
    <source>
        <dbReference type="PROSITE" id="PS50112"/>
    </source>
</evidence>
<evidence type="ECO:0000259" key="8">
    <source>
        <dbReference type="PROSITE" id="PS50046"/>
    </source>
</evidence>
<reference evidence="12" key="2">
    <citation type="submission" date="2020-08" db="EMBL/GenBank/DDBJ databases">
        <authorList>
            <person name="Chen M."/>
            <person name="Teng W."/>
            <person name="Zhao L."/>
            <person name="Hu C."/>
            <person name="Zhou Y."/>
            <person name="Han B."/>
            <person name="Song L."/>
            <person name="Shu W."/>
        </authorList>
    </citation>
    <scope>NUCLEOTIDE SEQUENCE</scope>
    <source>
        <strain evidence="12">FACHB-1277</strain>
    </source>
</reference>
<dbReference type="SMART" id="SM00065">
    <property type="entry name" value="GAF"/>
    <property type="match status" value="1"/>
</dbReference>
<keyword evidence="5" id="KW-0808">Transferase</keyword>
<dbReference type="Pfam" id="PF08447">
    <property type="entry name" value="PAS_3"/>
    <property type="match status" value="1"/>
</dbReference>
<dbReference type="PANTHER" id="PTHR43065:SF50">
    <property type="entry name" value="HISTIDINE KINASE"/>
    <property type="match status" value="1"/>
</dbReference>
<evidence type="ECO:0000313" key="12">
    <source>
        <dbReference type="EMBL" id="MBD2152090.1"/>
    </source>
</evidence>
<dbReference type="InterPro" id="IPR036890">
    <property type="entry name" value="HATPase_C_sf"/>
</dbReference>
<dbReference type="InterPro" id="IPR003018">
    <property type="entry name" value="GAF"/>
</dbReference>
<dbReference type="InterPro" id="IPR003661">
    <property type="entry name" value="HisK_dim/P_dom"/>
</dbReference>
<dbReference type="PROSITE" id="PS50109">
    <property type="entry name" value="HIS_KIN"/>
    <property type="match status" value="1"/>
</dbReference>
<dbReference type="InterPro" id="IPR000014">
    <property type="entry name" value="PAS"/>
</dbReference>
<dbReference type="Gene3D" id="3.30.450.40">
    <property type="match status" value="1"/>
</dbReference>